<evidence type="ECO:0000313" key="2">
    <source>
        <dbReference type="EMBL" id="KAG5186782.1"/>
    </source>
</evidence>
<organism evidence="2 3">
    <name type="scientific">Tribonema minus</name>
    <dbReference type="NCBI Taxonomy" id="303371"/>
    <lineage>
        <taxon>Eukaryota</taxon>
        <taxon>Sar</taxon>
        <taxon>Stramenopiles</taxon>
        <taxon>Ochrophyta</taxon>
        <taxon>PX clade</taxon>
        <taxon>Xanthophyceae</taxon>
        <taxon>Tribonematales</taxon>
        <taxon>Tribonemataceae</taxon>
        <taxon>Tribonema</taxon>
    </lineage>
</organism>
<evidence type="ECO:0000256" key="1">
    <source>
        <dbReference type="SAM" id="Phobius"/>
    </source>
</evidence>
<proteinExistence type="predicted"/>
<feature type="transmembrane region" description="Helical" evidence="1">
    <location>
        <begin position="246"/>
        <end position="268"/>
    </location>
</feature>
<gene>
    <name evidence="2" type="ORF">JKP88DRAFT_308938</name>
</gene>
<name>A0A835Z399_9STRA</name>
<reference evidence="2" key="1">
    <citation type="submission" date="2021-02" db="EMBL/GenBank/DDBJ databases">
        <title>First Annotated Genome of the Yellow-green Alga Tribonema minus.</title>
        <authorList>
            <person name="Mahan K.M."/>
        </authorList>
    </citation>
    <scope>NUCLEOTIDE SEQUENCE</scope>
    <source>
        <strain evidence="2">UTEX B ZZ1240</strain>
    </source>
</reference>
<dbReference type="EMBL" id="JAFCMP010000103">
    <property type="protein sequence ID" value="KAG5186782.1"/>
    <property type="molecule type" value="Genomic_DNA"/>
</dbReference>
<dbReference type="OrthoDB" id="5985440at2759"/>
<feature type="transmembrane region" description="Helical" evidence="1">
    <location>
        <begin position="288"/>
        <end position="311"/>
    </location>
</feature>
<dbReference type="PANTHER" id="PTHR11319">
    <property type="entry name" value="G PROTEIN-COUPLED RECEPTOR-RELATED"/>
    <property type="match status" value="1"/>
</dbReference>
<protein>
    <submittedName>
        <fullName evidence="2">Uncharacterized protein</fullName>
    </submittedName>
</protein>
<evidence type="ECO:0000313" key="3">
    <source>
        <dbReference type="Proteomes" id="UP000664859"/>
    </source>
</evidence>
<keyword evidence="1" id="KW-0472">Membrane</keyword>
<sequence>MARRSGAFGGVIYTGHGQSTPRATAPGGGDGPALSASGTVFTHHAASYTGGAIYFEYASAARTTACTFAGNGAASGGEVFLQPLARLALSAAAFVGNTAGLAMRGSSARCCFASAGDNSGTGTSARCDDVDAGYGTDRPCCVIGEYATSDAQCVHCDASQTNCTALGTTTATLPLLAGYWRESLVSALIRPCWNADACSVGAPTGEDGCVNGYCAAGYQGPYCAVCAATYTRMVGYRCIACDGSAAALSVVTAATALVLLGLSVWLLLTGCAARLGGRVMTALSALRVPVVVLQIVTQFVAITVAALPPLYHAFLQWVSFVNPDIRWAFTLGCQLNVDFYTTLLVSTLAPIALLTAAVAAYGCVALAHRCRPHRRRAAALLGKARIRVMRFALVFTFLIYSGVSSVHRAYQAYAAVMVVVYPIGITALYALLLFRQRSAMHHQLRSSEQLSRKTTAASSQSVAAPMATVNDVNLHLRHASGAEGVASASGARTSEIEFLWRPYTEVAWCPLDHKLYELGLVIMFFSMFSALLMSSSFADIDSTSQHVLSIVLIVLNVVLLVAAMAQLLLSGLQTGAKKPR</sequence>
<keyword evidence="1" id="KW-0812">Transmembrane</keyword>
<keyword evidence="3" id="KW-1185">Reference proteome</keyword>
<dbReference type="Proteomes" id="UP000664859">
    <property type="component" value="Unassembled WGS sequence"/>
</dbReference>
<feature type="transmembrane region" description="Helical" evidence="1">
    <location>
        <begin position="339"/>
        <end position="367"/>
    </location>
</feature>
<feature type="transmembrane region" description="Helical" evidence="1">
    <location>
        <begin position="412"/>
        <end position="434"/>
    </location>
</feature>
<feature type="transmembrane region" description="Helical" evidence="1">
    <location>
        <begin position="550"/>
        <end position="572"/>
    </location>
</feature>
<dbReference type="AlphaFoldDB" id="A0A835Z399"/>
<accession>A0A835Z399</accession>
<keyword evidence="1" id="KW-1133">Transmembrane helix</keyword>
<comment type="caution">
    <text evidence="2">The sequence shown here is derived from an EMBL/GenBank/DDBJ whole genome shotgun (WGS) entry which is preliminary data.</text>
</comment>
<feature type="transmembrane region" description="Helical" evidence="1">
    <location>
        <begin position="518"/>
        <end position="538"/>
    </location>
</feature>
<dbReference type="PANTHER" id="PTHR11319:SF35">
    <property type="entry name" value="OUTER MEMBRANE PROTEIN PMPC-RELATED"/>
    <property type="match status" value="1"/>
</dbReference>
<feature type="transmembrane region" description="Helical" evidence="1">
    <location>
        <begin position="388"/>
        <end position="406"/>
    </location>
</feature>